<dbReference type="Proteomes" id="UP000663828">
    <property type="component" value="Unassembled WGS sequence"/>
</dbReference>
<dbReference type="EMBL" id="CAJNOJ010000235">
    <property type="protein sequence ID" value="CAF1321428.1"/>
    <property type="molecule type" value="Genomic_DNA"/>
</dbReference>
<dbReference type="OrthoDB" id="9997991at2759"/>
<comment type="caution">
    <text evidence="2">The sequence shown here is derived from an EMBL/GenBank/DDBJ whole genome shotgun (WGS) entry which is preliminary data.</text>
</comment>
<dbReference type="EMBL" id="CAJNOR010002551">
    <property type="protein sequence ID" value="CAF1309911.1"/>
    <property type="molecule type" value="Genomic_DNA"/>
</dbReference>
<sequence>MTEFSIRIDRLSERLRRGTNQCDLIEQRACLTEQRLTTLNQSVQNLARLIEISLLILISSDKDKSLWLELISDENKQITNSIRQHFFYRLESFLHRSMIDDEEKCAYMNALVLVHKPSVVSSNVFF</sequence>
<evidence type="ECO:0000313" key="2">
    <source>
        <dbReference type="EMBL" id="CAF1321428.1"/>
    </source>
</evidence>
<name>A0A815F7J0_ADIRI</name>
<dbReference type="Proteomes" id="UP000663852">
    <property type="component" value="Unassembled WGS sequence"/>
</dbReference>
<evidence type="ECO:0000313" key="1">
    <source>
        <dbReference type="EMBL" id="CAF1309911.1"/>
    </source>
</evidence>
<evidence type="ECO:0000313" key="3">
    <source>
        <dbReference type="Proteomes" id="UP000663828"/>
    </source>
</evidence>
<protein>
    <submittedName>
        <fullName evidence="2">Uncharacterized protein</fullName>
    </submittedName>
</protein>
<organism evidence="2 4">
    <name type="scientific">Adineta ricciae</name>
    <name type="common">Rotifer</name>
    <dbReference type="NCBI Taxonomy" id="249248"/>
    <lineage>
        <taxon>Eukaryota</taxon>
        <taxon>Metazoa</taxon>
        <taxon>Spiralia</taxon>
        <taxon>Gnathifera</taxon>
        <taxon>Rotifera</taxon>
        <taxon>Eurotatoria</taxon>
        <taxon>Bdelloidea</taxon>
        <taxon>Adinetida</taxon>
        <taxon>Adinetidae</taxon>
        <taxon>Adineta</taxon>
    </lineage>
</organism>
<reference evidence="2" key="1">
    <citation type="submission" date="2021-02" db="EMBL/GenBank/DDBJ databases">
        <authorList>
            <person name="Nowell W R."/>
        </authorList>
    </citation>
    <scope>NUCLEOTIDE SEQUENCE</scope>
</reference>
<dbReference type="AlphaFoldDB" id="A0A815F7J0"/>
<accession>A0A815F7J0</accession>
<keyword evidence="3" id="KW-1185">Reference proteome</keyword>
<proteinExistence type="predicted"/>
<gene>
    <name evidence="2" type="ORF">EDS130_LOCUS31684</name>
    <name evidence="1" type="ORF">XAT740_LOCUS29326</name>
</gene>
<evidence type="ECO:0000313" key="4">
    <source>
        <dbReference type="Proteomes" id="UP000663852"/>
    </source>
</evidence>